<dbReference type="EMBL" id="BPRH01001707">
    <property type="protein sequence ID" value="GJF14406.1"/>
    <property type="molecule type" value="Genomic_DNA"/>
</dbReference>
<dbReference type="InterPro" id="IPR036291">
    <property type="entry name" value="NAD(P)-bd_dom_sf"/>
</dbReference>
<evidence type="ECO:0000259" key="1">
    <source>
        <dbReference type="Pfam" id="PF01370"/>
    </source>
</evidence>
<dbReference type="Gene3D" id="3.40.50.720">
    <property type="entry name" value="NAD(P)-binding Rossmann-like Domain"/>
    <property type="match status" value="1"/>
</dbReference>
<keyword evidence="3" id="KW-1185">Reference proteome</keyword>
<dbReference type="InterPro" id="IPR001509">
    <property type="entry name" value="Epimerase_deHydtase"/>
</dbReference>
<dbReference type="InterPro" id="IPR050177">
    <property type="entry name" value="Lipid_A_modif_metabolic_enz"/>
</dbReference>
<name>A0ABQ4VAQ7_9MYCO</name>
<organism evidence="2 3">
    <name type="scientific">Mycolicibacterium cyprinidarum</name>
    <dbReference type="NCBI Taxonomy" id="2860311"/>
    <lineage>
        <taxon>Bacteria</taxon>
        <taxon>Bacillati</taxon>
        <taxon>Actinomycetota</taxon>
        <taxon>Actinomycetes</taxon>
        <taxon>Mycobacteriales</taxon>
        <taxon>Mycobacteriaceae</taxon>
        <taxon>Mycolicibacterium</taxon>
    </lineage>
</organism>
<gene>
    <name evidence="2" type="ORF">NGTWS1702_16230</name>
</gene>
<feature type="domain" description="NAD-dependent epimerase/dehydratase" evidence="1">
    <location>
        <begin position="3"/>
        <end position="223"/>
    </location>
</feature>
<sequence length="329" mass="35365">MKIAVTGAAGFLGTNLINRLVEHDHEVTAIDRVRPDHARADGVTWVLGDVLEHDSMVGALDGAEIVYHLVAMITLAQNDEVAWRVNTEGVRIVAEAAHTVGVRRMVHCSSVHSFDQYSCEGHLDESSARSTDPTIPVYDRSKWAGEQELHKVIDAGLDAVICNPTGVYGPVDYGPSRLNGMLLDAVRGRVPAVIEGGFDFVDVRDVAAGLMAAADRGRTGENYLLSGEMITMLEAFRAAARTAGRRGPLFAFPLAMIKPLLVVAEPIAARFGSDVVSRAALGSLLAAPVVDDTKAATELGYSSRPTADTIRDLVSFFVESGDLTRKSRW</sequence>
<dbReference type="Proteomes" id="UP001060504">
    <property type="component" value="Unassembled WGS sequence"/>
</dbReference>
<protein>
    <submittedName>
        <fullName evidence="2">NAD-dependent epimerase/dehydratase</fullName>
    </submittedName>
</protein>
<accession>A0ABQ4VAQ7</accession>
<proteinExistence type="predicted"/>
<dbReference type="PANTHER" id="PTHR43245">
    <property type="entry name" value="BIFUNCTIONAL POLYMYXIN RESISTANCE PROTEIN ARNA"/>
    <property type="match status" value="1"/>
</dbReference>
<comment type="caution">
    <text evidence="2">The sequence shown here is derived from an EMBL/GenBank/DDBJ whole genome shotgun (WGS) entry which is preliminary data.</text>
</comment>
<dbReference type="SUPFAM" id="SSF51735">
    <property type="entry name" value="NAD(P)-binding Rossmann-fold domains"/>
    <property type="match status" value="1"/>
</dbReference>
<evidence type="ECO:0000313" key="2">
    <source>
        <dbReference type="EMBL" id="GJF14406.1"/>
    </source>
</evidence>
<reference evidence="2 3" key="1">
    <citation type="submission" date="2021-08" db="EMBL/GenBank/DDBJ databases">
        <title>Draft genome sequence of Mycolicibacterium sp. NGTWS1702 strain.</title>
        <authorList>
            <person name="Matsumoto M."/>
            <person name="Tang B.C.C."/>
            <person name="Machida Y."/>
            <person name="Matoyama H."/>
            <person name="Kishihara T."/>
            <person name="Sato S."/>
            <person name="Kondo I."/>
            <person name="Sano M."/>
            <person name="Kato G."/>
        </authorList>
    </citation>
    <scope>NUCLEOTIDE SEQUENCE [LARGE SCALE GENOMIC DNA]</scope>
    <source>
        <strain evidence="2 3">NGTWSNA01</strain>
    </source>
</reference>
<dbReference type="Pfam" id="PF01370">
    <property type="entry name" value="Epimerase"/>
    <property type="match status" value="1"/>
</dbReference>
<evidence type="ECO:0000313" key="3">
    <source>
        <dbReference type="Proteomes" id="UP001060504"/>
    </source>
</evidence>